<evidence type="ECO:0000256" key="3">
    <source>
        <dbReference type="ARBA" id="ARBA00022827"/>
    </source>
</evidence>
<name>A0ABS3K8D4_9HYPH</name>
<reference evidence="7 8" key="1">
    <citation type="submission" date="2020-10" db="EMBL/GenBank/DDBJ databases">
        <title>Genomic characterization of underground lake bacteria from Wind Cave National Park: Insight into the archetypical LuxI/LuxR and identification of LuxR solos.</title>
        <authorList>
            <person name="Wengert P.C."/>
            <person name="Savka M.A."/>
        </authorList>
    </citation>
    <scope>NUCLEOTIDE SEQUENCE [LARGE SCALE GENOMIC DNA]</scope>
    <source>
        <strain evidence="7 8">SD316</strain>
    </source>
</reference>
<evidence type="ECO:0000256" key="1">
    <source>
        <dbReference type="ARBA" id="ARBA00001974"/>
    </source>
</evidence>
<dbReference type="NCBIfam" id="NF006021">
    <property type="entry name" value="PRK08163.1"/>
    <property type="match status" value="1"/>
</dbReference>
<dbReference type="PRINTS" id="PR00420">
    <property type="entry name" value="RNGMNOXGNASE"/>
</dbReference>
<keyword evidence="8" id="KW-1185">Reference proteome</keyword>
<dbReference type="RefSeq" id="WP_207490326.1">
    <property type="nucleotide sequence ID" value="NZ_JADIJS010000009.1"/>
</dbReference>
<evidence type="ECO:0000256" key="4">
    <source>
        <dbReference type="ARBA" id="ARBA00023002"/>
    </source>
</evidence>
<protein>
    <submittedName>
        <fullName evidence="7">3-hydroxybenzoate 6-monooxygenase</fullName>
        <ecNumber evidence="7">1.14.13.24</ecNumber>
    </submittedName>
</protein>
<sequence length="400" mass="43615">MSKQRPIIIAGGGIGGLAAALALARKGYHSIVLEKAPQLGEIGAGIQLGPNAFHAFDYLGVGDTARRMAVYIDSLRFMDAMTGEEVTRIPLDDTFRTRFGNPYAVVHRGELFGVFLRACQENPQIELRVGSEVNTYEQDDASVTAFLADGEAVVGSALIGADGLWSNIRGKLVGDGAPRVSGHTTFRSVIPIEDMPEDLRWNAATLWAGPKCHIVHYPLSGWRTFNLVVTYHNDAVEPVAGLPVTNEEVAKGFAHVAPVARQVIERGKDWKLWVLCDRDPVSNWVDGRVALLGDAAHPMLQYFAQGACMAMEDAICLAAELEGKEGNLENALLAYNSKRALRTARIQLQSREIGQHIYHPAGAHAQLRNALMRAKTAEDWYDSVAWLYGTTGLDGAISRR</sequence>
<evidence type="ECO:0000256" key="5">
    <source>
        <dbReference type="ARBA" id="ARBA00023033"/>
    </source>
</evidence>
<dbReference type="PANTHER" id="PTHR13789">
    <property type="entry name" value="MONOOXYGENASE"/>
    <property type="match status" value="1"/>
</dbReference>
<dbReference type="Proteomes" id="UP000718278">
    <property type="component" value="Unassembled WGS sequence"/>
</dbReference>
<dbReference type="InterPro" id="IPR002938">
    <property type="entry name" value="FAD-bd"/>
</dbReference>
<keyword evidence="2" id="KW-0285">Flavoprotein</keyword>
<evidence type="ECO:0000256" key="2">
    <source>
        <dbReference type="ARBA" id="ARBA00022630"/>
    </source>
</evidence>
<evidence type="ECO:0000313" key="7">
    <source>
        <dbReference type="EMBL" id="MBO1042303.1"/>
    </source>
</evidence>
<comment type="caution">
    <text evidence="7">The sequence shown here is derived from an EMBL/GenBank/DDBJ whole genome shotgun (WGS) entry which is preliminary data.</text>
</comment>
<gene>
    <name evidence="7" type="ORF">IPV26_21835</name>
</gene>
<comment type="cofactor">
    <cofactor evidence="1">
        <name>FAD</name>
        <dbReference type="ChEBI" id="CHEBI:57692"/>
    </cofactor>
</comment>
<keyword evidence="3" id="KW-0274">FAD</keyword>
<dbReference type="Gene3D" id="3.50.50.60">
    <property type="entry name" value="FAD/NAD(P)-binding domain"/>
    <property type="match status" value="1"/>
</dbReference>
<feature type="domain" description="FAD-binding" evidence="6">
    <location>
        <begin position="6"/>
        <end position="345"/>
    </location>
</feature>
<dbReference type="EMBL" id="JADIJS010000009">
    <property type="protein sequence ID" value="MBO1042303.1"/>
    <property type="molecule type" value="Genomic_DNA"/>
</dbReference>
<dbReference type="PANTHER" id="PTHR13789:SF318">
    <property type="entry name" value="GERANYLGERANYL DIPHOSPHATE REDUCTASE"/>
    <property type="match status" value="1"/>
</dbReference>
<proteinExistence type="predicted"/>
<dbReference type="SUPFAM" id="SSF54373">
    <property type="entry name" value="FAD-linked reductases, C-terminal domain"/>
    <property type="match status" value="1"/>
</dbReference>
<dbReference type="GO" id="GO:0018669">
    <property type="term" value="F:3-hydroxybenzoate 6-monooxygenase activity"/>
    <property type="evidence" value="ECO:0007669"/>
    <property type="project" value="UniProtKB-EC"/>
</dbReference>
<dbReference type="InterPro" id="IPR050493">
    <property type="entry name" value="FAD-dep_Monooxygenase_BioMet"/>
</dbReference>
<dbReference type="Pfam" id="PF01494">
    <property type="entry name" value="FAD_binding_3"/>
    <property type="match status" value="1"/>
</dbReference>
<organism evidence="7 8">
    <name type="scientific">Brucella pituitosa</name>
    <dbReference type="NCBI Taxonomy" id="571256"/>
    <lineage>
        <taxon>Bacteria</taxon>
        <taxon>Pseudomonadati</taxon>
        <taxon>Pseudomonadota</taxon>
        <taxon>Alphaproteobacteria</taxon>
        <taxon>Hyphomicrobiales</taxon>
        <taxon>Brucellaceae</taxon>
        <taxon>Brucella/Ochrobactrum group</taxon>
        <taxon>Brucella</taxon>
    </lineage>
</organism>
<accession>A0ABS3K8D4</accession>
<dbReference type="InterPro" id="IPR036188">
    <property type="entry name" value="FAD/NAD-bd_sf"/>
</dbReference>
<evidence type="ECO:0000313" key="8">
    <source>
        <dbReference type="Proteomes" id="UP000718278"/>
    </source>
</evidence>
<dbReference type="SUPFAM" id="SSF51905">
    <property type="entry name" value="FAD/NAD(P)-binding domain"/>
    <property type="match status" value="1"/>
</dbReference>
<keyword evidence="5" id="KW-0503">Monooxygenase</keyword>
<dbReference type="EC" id="1.14.13.24" evidence="7"/>
<evidence type="ECO:0000259" key="6">
    <source>
        <dbReference type="Pfam" id="PF01494"/>
    </source>
</evidence>
<keyword evidence="4 7" id="KW-0560">Oxidoreductase</keyword>